<dbReference type="GO" id="GO:0016791">
    <property type="term" value="F:phosphatase activity"/>
    <property type="evidence" value="ECO:0007669"/>
    <property type="project" value="InterPro"/>
</dbReference>
<reference evidence="6" key="1">
    <citation type="submission" date="2016-07" db="EMBL/GenBank/DDBJ databases">
        <authorList>
            <person name="Florea S."/>
            <person name="Webb J.S."/>
            <person name="Jaromczyk J."/>
            <person name="Schardl C.L."/>
        </authorList>
    </citation>
    <scope>NUCLEOTIDE SEQUENCE [LARGE SCALE GENOMIC DNA]</scope>
    <source>
        <strain evidence="6">CY1</strain>
    </source>
</reference>
<name>A0A1V4HHG0_9BACL</name>
<keyword evidence="6" id="KW-1185">Reference proteome</keyword>
<comment type="cofactor">
    <cofactor evidence="1">
        <name>Mg(2+)</name>
        <dbReference type="ChEBI" id="CHEBI:18420"/>
    </cofactor>
</comment>
<comment type="caution">
    <text evidence="5">The sequence shown here is derived from an EMBL/GenBank/DDBJ whole genome shotgun (WGS) entry which is preliminary data.</text>
</comment>
<gene>
    <name evidence="5" type="ORF">BC351_28760</name>
</gene>
<dbReference type="Gene3D" id="3.40.50.1000">
    <property type="entry name" value="HAD superfamily/HAD-like"/>
    <property type="match status" value="1"/>
</dbReference>
<dbReference type="RefSeq" id="WP_079414392.1">
    <property type="nucleotide sequence ID" value="NZ_MBTG01000017.1"/>
</dbReference>
<proteinExistence type="predicted"/>
<dbReference type="STRING" id="1469647.BC351_28760"/>
<dbReference type="Pfam" id="PF06888">
    <property type="entry name" value="Put_Phosphatase"/>
    <property type="match status" value="1"/>
</dbReference>
<organism evidence="5 6">
    <name type="scientific">Paenibacillus ferrarius</name>
    <dbReference type="NCBI Taxonomy" id="1469647"/>
    <lineage>
        <taxon>Bacteria</taxon>
        <taxon>Bacillati</taxon>
        <taxon>Bacillota</taxon>
        <taxon>Bacilli</taxon>
        <taxon>Bacillales</taxon>
        <taxon>Paenibacillaceae</taxon>
        <taxon>Paenibacillus</taxon>
    </lineage>
</organism>
<evidence type="ECO:0000313" key="5">
    <source>
        <dbReference type="EMBL" id="OPH56165.1"/>
    </source>
</evidence>
<dbReference type="PANTHER" id="PTHR28181">
    <property type="entry name" value="UPF0655 PROTEIN YCR015C"/>
    <property type="match status" value="1"/>
</dbReference>
<dbReference type="AlphaFoldDB" id="A0A1V4HHG0"/>
<accession>A0A1V4HHG0</accession>
<dbReference type="SUPFAM" id="SSF56784">
    <property type="entry name" value="HAD-like"/>
    <property type="match status" value="1"/>
</dbReference>
<evidence type="ECO:0000256" key="2">
    <source>
        <dbReference type="ARBA" id="ARBA00022723"/>
    </source>
</evidence>
<keyword evidence="2" id="KW-0479">Metal-binding</keyword>
<dbReference type="NCBIfam" id="TIGR01489">
    <property type="entry name" value="DKMTPPase-SF"/>
    <property type="match status" value="1"/>
</dbReference>
<dbReference type="GO" id="GO:0046872">
    <property type="term" value="F:metal ion binding"/>
    <property type="evidence" value="ECO:0007669"/>
    <property type="project" value="UniProtKB-KW"/>
</dbReference>
<evidence type="ECO:0000256" key="1">
    <source>
        <dbReference type="ARBA" id="ARBA00001946"/>
    </source>
</evidence>
<evidence type="ECO:0000256" key="3">
    <source>
        <dbReference type="ARBA" id="ARBA00022801"/>
    </source>
</evidence>
<dbReference type="EMBL" id="MBTG01000017">
    <property type="protein sequence ID" value="OPH56165.1"/>
    <property type="molecule type" value="Genomic_DNA"/>
</dbReference>
<dbReference type="NCBIfam" id="TIGR01488">
    <property type="entry name" value="HAD-SF-IB"/>
    <property type="match status" value="1"/>
</dbReference>
<dbReference type="Proteomes" id="UP000190626">
    <property type="component" value="Unassembled WGS sequence"/>
</dbReference>
<dbReference type="InterPro" id="IPR050849">
    <property type="entry name" value="HAD-like_hydrolase_phosphatase"/>
</dbReference>
<sequence>MSKNTPKIAVVTDFDGTLMEQDVGDVLMEELGIVHAPQVMEASRLFREKKVGSLAWIEAAYPLLASRQLEVDQLLKSVHLRDGAQEFLDFCEQKEVPVTVLSDGMQYYIEQILRSQQVQVTKVIGNPITYSAAGQFQFGVQNTNPACQWCGCCKASVVKQMKEDGWLIMYIGDGSSDYYGSAFADWIFARASLANYLREEGTDYYPFETFHDILAILRANWPLYQDGTAAGRLSGRYPSACQFPVS</sequence>
<dbReference type="OrthoDB" id="9804940at2"/>
<evidence type="ECO:0000256" key="4">
    <source>
        <dbReference type="ARBA" id="ARBA00022842"/>
    </source>
</evidence>
<evidence type="ECO:0000313" key="6">
    <source>
        <dbReference type="Proteomes" id="UP000190626"/>
    </source>
</evidence>
<keyword evidence="4" id="KW-0460">Magnesium</keyword>
<dbReference type="PANTHER" id="PTHR28181:SF2">
    <property type="entry name" value="PHOSPHORIC MONOESTER HYDROLASE"/>
    <property type="match status" value="1"/>
</dbReference>
<dbReference type="InterPro" id="IPR016965">
    <property type="entry name" value="Pase_PHOSPHO-typ"/>
</dbReference>
<dbReference type="InterPro" id="IPR006384">
    <property type="entry name" value="HAD_hydro_PyrdxlP_Pase-like"/>
</dbReference>
<dbReference type="Gene3D" id="3.90.1470.20">
    <property type="match status" value="1"/>
</dbReference>
<dbReference type="InterPro" id="IPR023214">
    <property type="entry name" value="HAD_sf"/>
</dbReference>
<dbReference type="InterPro" id="IPR036412">
    <property type="entry name" value="HAD-like_sf"/>
</dbReference>
<keyword evidence="3" id="KW-0378">Hydrolase</keyword>
<protein>
    <submittedName>
        <fullName evidence="5">2,3-diketo-5-methylthio-1-phosphopentane phosphatase</fullName>
    </submittedName>
</protein>